<dbReference type="InterPro" id="IPR042097">
    <property type="entry name" value="Aminopeptidase_N-like_N_sf"/>
</dbReference>
<evidence type="ECO:0000256" key="7">
    <source>
        <dbReference type="ARBA" id="ARBA00022670"/>
    </source>
</evidence>
<dbReference type="EC" id="3.4.11.2" evidence="4"/>
<dbReference type="GO" id="GO:0016285">
    <property type="term" value="F:alanyl aminopeptidase activity"/>
    <property type="evidence" value="ECO:0007669"/>
    <property type="project" value="UniProtKB-EC"/>
</dbReference>
<keyword evidence="11" id="KW-0482">Metalloprotease</keyword>
<comment type="caution">
    <text evidence="14">The sequence shown here is derived from an EMBL/GenBank/DDBJ whole genome shotgun (WGS) entry which is preliminary data.</text>
</comment>
<keyword evidence="6" id="KW-0031">Aminopeptidase</keyword>
<gene>
    <name evidence="14" type="ORF">EQG63_07930</name>
</gene>
<feature type="domain" description="Aminopeptidase N-like N-terminal" evidence="13">
    <location>
        <begin position="29"/>
        <end position="190"/>
    </location>
</feature>
<dbReference type="InterPro" id="IPR014782">
    <property type="entry name" value="Peptidase_M1_dom"/>
</dbReference>
<dbReference type="Pfam" id="PF17900">
    <property type="entry name" value="Peptidase_M1_N"/>
    <property type="match status" value="1"/>
</dbReference>
<dbReference type="GO" id="GO:0070006">
    <property type="term" value="F:metalloaminopeptidase activity"/>
    <property type="evidence" value="ECO:0007669"/>
    <property type="project" value="TreeGrafter"/>
</dbReference>
<dbReference type="SUPFAM" id="SSF48371">
    <property type="entry name" value="ARM repeat"/>
    <property type="match status" value="1"/>
</dbReference>
<evidence type="ECO:0000256" key="11">
    <source>
        <dbReference type="ARBA" id="ARBA00023049"/>
    </source>
</evidence>
<evidence type="ECO:0000256" key="8">
    <source>
        <dbReference type="ARBA" id="ARBA00022723"/>
    </source>
</evidence>
<dbReference type="OrthoDB" id="100605at2"/>
<evidence type="ECO:0000313" key="14">
    <source>
        <dbReference type="EMBL" id="RXR19360.1"/>
    </source>
</evidence>
<dbReference type="InterPro" id="IPR045357">
    <property type="entry name" value="Aminopeptidase_N-like_N"/>
</dbReference>
<keyword evidence="8" id="KW-0479">Metal-binding</keyword>
<name>A0A4Q1K2T9_9FLAO</name>
<dbReference type="InterPro" id="IPR027268">
    <property type="entry name" value="Peptidase_M4/M1_CTD_sf"/>
</dbReference>
<keyword evidence="7" id="KW-0645">Protease</keyword>
<comment type="cofactor">
    <cofactor evidence="2">
        <name>Zn(2+)</name>
        <dbReference type="ChEBI" id="CHEBI:29105"/>
    </cofactor>
</comment>
<sequence>MRYLFLFISAFSFGQQAQKVDFISVNALVKPNAIEKSVSGEVSYDFNVKASIDTIKIDAVKMEISDVKINNKTVPFKNSGKHLMLYEGYKNGNNKLSFTYSATPKQAMYFVGDPSTGSGQVWTQGQGKYTSHWLPSFDDVNEKVIFNIAVEYRNDFEVISNGKLVSKKVNDKGSHNIWSFEMEKPMSSYLVMIAIGKYEKQTQESDSGVPLEFYLKPADKDKFEATYRYSKQIFDYFEEEIDVKYPWKVYKQVPVDDFLYAGMENTSATVFSQDLVVDAIGFNDRNYVNVNAHELAHQWFGDLVTAKEGKHHWLQEGFATYYAMLAEREIFGNDYFYFELLKNAEELKDASKTDTIPLLSDKASSLTYYKKGAWALHYLSTQIGAKNFTKAVKSYLKKNQFKTVETNDFLTEISKVSEIDIADFKKLWLTENEFPLSAVNEILAKNKTIKQFFEIKKLNKKPLADKKITLKSTLKDKISYKIKREVVYQLEKIPIEEKKDYMKLALQTNNPQIRQAVAQTVSKIPADFKDQYETLLDDQSYDTREIALENLFNQFPEDRIALLDKSKDWVGFNDKSLRITWLALAISDEKYDPSNKSKFYQELIDYAQPSNDSSIRKNALERLLMLNPTDEKVLSSLVNATTHHKWQFVSFAKNTIRTMLKNEKFKTAFQELSPKLNEKEQLFLTTEMK</sequence>
<protein>
    <recommendedName>
        <fullName evidence="5">Aminopeptidase N</fullName>
        <ecNumber evidence="4">3.4.11.2</ecNumber>
    </recommendedName>
</protein>
<keyword evidence="15" id="KW-1185">Reference proteome</keyword>
<dbReference type="Pfam" id="PF01433">
    <property type="entry name" value="Peptidase_M1"/>
    <property type="match status" value="1"/>
</dbReference>
<feature type="domain" description="Peptidase M1 membrane alanine aminopeptidase" evidence="12">
    <location>
        <begin position="230"/>
        <end position="428"/>
    </location>
</feature>
<reference evidence="15" key="1">
    <citation type="submission" date="2019-01" db="EMBL/GenBank/DDBJ databases">
        <title>Cytophagaceae bacterium strain CAR-16.</title>
        <authorList>
            <person name="Chen W.-M."/>
        </authorList>
    </citation>
    <scope>NUCLEOTIDE SEQUENCE [LARGE SCALE GENOMIC DNA]</scope>
    <source>
        <strain evidence="15">LLJ-11</strain>
    </source>
</reference>
<dbReference type="GO" id="GO:0005737">
    <property type="term" value="C:cytoplasm"/>
    <property type="evidence" value="ECO:0007669"/>
    <property type="project" value="TreeGrafter"/>
</dbReference>
<dbReference type="InterPro" id="IPR016024">
    <property type="entry name" value="ARM-type_fold"/>
</dbReference>
<evidence type="ECO:0000256" key="10">
    <source>
        <dbReference type="ARBA" id="ARBA00022833"/>
    </source>
</evidence>
<evidence type="ECO:0000256" key="1">
    <source>
        <dbReference type="ARBA" id="ARBA00000098"/>
    </source>
</evidence>
<accession>A0A4Q1K2T9</accession>
<organism evidence="14 15">
    <name type="scientific">Flavobacterium amnicola</name>
    <dbReference type="NCBI Taxonomy" id="2506422"/>
    <lineage>
        <taxon>Bacteria</taxon>
        <taxon>Pseudomonadati</taxon>
        <taxon>Bacteroidota</taxon>
        <taxon>Flavobacteriia</taxon>
        <taxon>Flavobacteriales</taxon>
        <taxon>Flavobacteriaceae</taxon>
        <taxon>Flavobacterium</taxon>
    </lineage>
</organism>
<dbReference type="Proteomes" id="UP000290283">
    <property type="component" value="Unassembled WGS sequence"/>
</dbReference>
<evidence type="ECO:0000256" key="9">
    <source>
        <dbReference type="ARBA" id="ARBA00022801"/>
    </source>
</evidence>
<dbReference type="SUPFAM" id="SSF55486">
    <property type="entry name" value="Metalloproteases ('zincins'), catalytic domain"/>
    <property type="match status" value="1"/>
</dbReference>
<dbReference type="GO" id="GO:0005615">
    <property type="term" value="C:extracellular space"/>
    <property type="evidence" value="ECO:0007669"/>
    <property type="project" value="TreeGrafter"/>
</dbReference>
<comment type="similarity">
    <text evidence="3">Belongs to the peptidase M1 family.</text>
</comment>
<proteinExistence type="inferred from homology"/>
<dbReference type="GO" id="GO:0042277">
    <property type="term" value="F:peptide binding"/>
    <property type="evidence" value="ECO:0007669"/>
    <property type="project" value="TreeGrafter"/>
</dbReference>
<dbReference type="PANTHER" id="PTHR11533">
    <property type="entry name" value="PROTEASE M1 ZINC METALLOPROTEASE"/>
    <property type="match status" value="1"/>
</dbReference>
<dbReference type="AlphaFoldDB" id="A0A4Q1K2T9"/>
<dbReference type="Gene3D" id="1.10.390.10">
    <property type="entry name" value="Neutral Protease Domain 2"/>
    <property type="match status" value="1"/>
</dbReference>
<evidence type="ECO:0000256" key="3">
    <source>
        <dbReference type="ARBA" id="ARBA00010136"/>
    </source>
</evidence>
<dbReference type="EMBL" id="SBKO01000002">
    <property type="protein sequence ID" value="RXR19360.1"/>
    <property type="molecule type" value="Genomic_DNA"/>
</dbReference>
<dbReference type="GO" id="GO:0043171">
    <property type="term" value="P:peptide catabolic process"/>
    <property type="evidence" value="ECO:0007669"/>
    <property type="project" value="TreeGrafter"/>
</dbReference>
<keyword evidence="9" id="KW-0378">Hydrolase</keyword>
<keyword evidence="10" id="KW-0862">Zinc</keyword>
<comment type="catalytic activity">
    <reaction evidence="1">
        <text>Release of an N-terminal amino acid, Xaa-|-Yaa- from a peptide, amide or arylamide. Xaa is preferably Ala, but may be most amino acids including Pro (slow action). When a terminal hydrophobic residue is followed by a prolyl residue, the two may be released as an intact Xaa-Pro dipeptide.</text>
        <dbReference type="EC" id="3.4.11.2"/>
    </reaction>
</comment>
<dbReference type="Gene3D" id="2.60.40.1730">
    <property type="entry name" value="tricorn interacting facor f3 domain"/>
    <property type="match status" value="1"/>
</dbReference>
<dbReference type="InterPro" id="IPR001930">
    <property type="entry name" value="Peptidase_M1"/>
</dbReference>
<evidence type="ECO:0000256" key="5">
    <source>
        <dbReference type="ARBA" id="ARBA00015611"/>
    </source>
</evidence>
<dbReference type="GO" id="GO:0006508">
    <property type="term" value="P:proteolysis"/>
    <property type="evidence" value="ECO:0007669"/>
    <property type="project" value="UniProtKB-KW"/>
</dbReference>
<dbReference type="CDD" id="cd09603">
    <property type="entry name" value="M1_APN_like"/>
    <property type="match status" value="1"/>
</dbReference>
<dbReference type="RefSeq" id="WP_129435818.1">
    <property type="nucleotide sequence ID" value="NZ_SBKO01000002.1"/>
</dbReference>
<evidence type="ECO:0000259" key="12">
    <source>
        <dbReference type="Pfam" id="PF01433"/>
    </source>
</evidence>
<dbReference type="SUPFAM" id="SSF63737">
    <property type="entry name" value="Leukotriene A4 hydrolase N-terminal domain"/>
    <property type="match status" value="1"/>
</dbReference>
<evidence type="ECO:0000259" key="13">
    <source>
        <dbReference type="Pfam" id="PF17900"/>
    </source>
</evidence>
<evidence type="ECO:0000256" key="4">
    <source>
        <dbReference type="ARBA" id="ARBA00012564"/>
    </source>
</evidence>
<dbReference type="InterPro" id="IPR050344">
    <property type="entry name" value="Peptidase_M1_aminopeptidases"/>
</dbReference>
<dbReference type="PRINTS" id="PR00756">
    <property type="entry name" value="ALADIPTASE"/>
</dbReference>
<dbReference type="GO" id="GO:0016020">
    <property type="term" value="C:membrane"/>
    <property type="evidence" value="ECO:0007669"/>
    <property type="project" value="TreeGrafter"/>
</dbReference>
<dbReference type="GO" id="GO:0008270">
    <property type="term" value="F:zinc ion binding"/>
    <property type="evidence" value="ECO:0007669"/>
    <property type="project" value="InterPro"/>
</dbReference>
<evidence type="ECO:0000256" key="2">
    <source>
        <dbReference type="ARBA" id="ARBA00001947"/>
    </source>
</evidence>
<evidence type="ECO:0000313" key="15">
    <source>
        <dbReference type="Proteomes" id="UP000290283"/>
    </source>
</evidence>
<evidence type="ECO:0000256" key="6">
    <source>
        <dbReference type="ARBA" id="ARBA00022438"/>
    </source>
</evidence>
<dbReference type="PANTHER" id="PTHR11533:SF174">
    <property type="entry name" value="PUROMYCIN-SENSITIVE AMINOPEPTIDASE-RELATED"/>
    <property type="match status" value="1"/>
</dbReference>